<evidence type="ECO:0000313" key="5">
    <source>
        <dbReference type="Proteomes" id="UP001396334"/>
    </source>
</evidence>
<keyword evidence="5" id="KW-1185">Reference proteome</keyword>
<keyword evidence="2" id="KW-0472">Membrane</keyword>
<dbReference type="InterPro" id="IPR007658">
    <property type="entry name" value="DUF594"/>
</dbReference>
<dbReference type="CDD" id="cd10910">
    <property type="entry name" value="PIN_limkain_b1_N_like"/>
    <property type="match status" value="1"/>
</dbReference>
<feature type="transmembrane region" description="Helical" evidence="2">
    <location>
        <begin position="1031"/>
        <end position="1053"/>
    </location>
</feature>
<feature type="region of interest" description="Disordered" evidence="1">
    <location>
        <begin position="464"/>
        <end position="547"/>
    </location>
</feature>
<dbReference type="EMBL" id="JBBPBN010000004">
    <property type="protein sequence ID" value="KAK9039340.1"/>
    <property type="molecule type" value="Genomic_DNA"/>
</dbReference>
<dbReference type="Pfam" id="PF01936">
    <property type="entry name" value="NYN"/>
    <property type="match status" value="1"/>
</dbReference>
<feature type="region of interest" description="Disordered" evidence="1">
    <location>
        <begin position="708"/>
        <end position="730"/>
    </location>
</feature>
<dbReference type="Proteomes" id="UP001396334">
    <property type="component" value="Unassembled WGS sequence"/>
</dbReference>
<feature type="transmembrane region" description="Helical" evidence="2">
    <location>
        <begin position="1336"/>
        <end position="1365"/>
    </location>
</feature>
<dbReference type="Pfam" id="PF12872">
    <property type="entry name" value="OST-HTH"/>
    <property type="match status" value="2"/>
</dbReference>
<keyword evidence="2" id="KW-1133">Transmembrane helix</keyword>
<protein>
    <recommendedName>
        <fullName evidence="3">HTH OST-type domain-containing protein</fullName>
    </recommendedName>
</protein>
<feature type="compositionally biased region" description="Basic and acidic residues" evidence="1">
    <location>
        <begin position="468"/>
        <end position="490"/>
    </location>
</feature>
<dbReference type="Pfam" id="PF13968">
    <property type="entry name" value="DUF4220"/>
    <property type="match status" value="1"/>
</dbReference>
<feature type="transmembrane region" description="Helical" evidence="2">
    <location>
        <begin position="1301"/>
        <end position="1324"/>
    </location>
</feature>
<feature type="region of interest" description="Disordered" evidence="1">
    <location>
        <begin position="376"/>
        <end position="416"/>
    </location>
</feature>
<dbReference type="InterPro" id="IPR025677">
    <property type="entry name" value="OST-HTH-assoc_dom"/>
</dbReference>
<gene>
    <name evidence="4" type="ORF">V6N11_014543</name>
</gene>
<feature type="transmembrane region" description="Helical" evidence="2">
    <location>
        <begin position="1130"/>
        <end position="1149"/>
    </location>
</feature>
<feature type="transmembrane region" description="Helical" evidence="2">
    <location>
        <begin position="1065"/>
        <end position="1091"/>
    </location>
</feature>
<reference evidence="4 5" key="1">
    <citation type="journal article" date="2024" name="G3 (Bethesda)">
        <title>Genome assembly of Hibiscus sabdariffa L. provides insights into metabolisms of medicinal natural products.</title>
        <authorList>
            <person name="Kim T."/>
        </authorList>
    </citation>
    <scope>NUCLEOTIDE SEQUENCE [LARGE SCALE GENOMIC DNA]</scope>
    <source>
        <strain evidence="4">TK-2024</strain>
        <tissue evidence="4">Old leaves</tissue>
    </source>
</reference>
<evidence type="ECO:0000256" key="1">
    <source>
        <dbReference type="SAM" id="MobiDB-lite"/>
    </source>
</evidence>
<feature type="compositionally biased region" description="Basic and acidic residues" evidence="1">
    <location>
        <begin position="502"/>
        <end position="517"/>
    </location>
</feature>
<keyword evidence="2" id="KW-0812">Transmembrane</keyword>
<accession>A0ABR2TPE0</accession>
<comment type="caution">
    <text evidence="4">The sequence shown here is derived from an EMBL/GenBank/DDBJ whole genome shotgun (WGS) entry which is preliminary data.</text>
</comment>
<feature type="compositionally biased region" description="Polar residues" evidence="1">
    <location>
        <begin position="715"/>
        <end position="724"/>
    </location>
</feature>
<evidence type="ECO:0000256" key="2">
    <source>
        <dbReference type="SAM" id="Phobius"/>
    </source>
</evidence>
<dbReference type="InterPro" id="IPR021139">
    <property type="entry name" value="NYN"/>
</dbReference>
<feature type="compositionally biased region" description="Basic and acidic residues" evidence="1">
    <location>
        <begin position="536"/>
        <end position="545"/>
    </location>
</feature>
<dbReference type="InterPro" id="IPR025605">
    <property type="entry name" value="OST-HTH/LOTUS_dom"/>
</dbReference>
<dbReference type="InterPro" id="IPR041966">
    <property type="entry name" value="LOTUS-like"/>
</dbReference>
<dbReference type="Gene3D" id="3.30.420.610">
    <property type="entry name" value="LOTUS domain-like"/>
    <property type="match status" value="2"/>
</dbReference>
<dbReference type="Pfam" id="PF14418">
    <property type="entry name" value="OHA"/>
    <property type="match status" value="1"/>
</dbReference>
<name>A0ABR2TPE0_9ROSI</name>
<organism evidence="4 5">
    <name type="scientific">Hibiscus sabdariffa</name>
    <name type="common">roselle</name>
    <dbReference type="NCBI Taxonomy" id="183260"/>
    <lineage>
        <taxon>Eukaryota</taxon>
        <taxon>Viridiplantae</taxon>
        <taxon>Streptophyta</taxon>
        <taxon>Embryophyta</taxon>
        <taxon>Tracheophyta</taxon>
        <taxon>Spermatophyta</taxon>
        <taxon>Magnoliopsida</taxon>
        <taxon>eudicotyledons</taxon>
        <taxon>Gunneridae</taxon>
        <taxon>Pentapetalae</taxon>
        <taxon>rosids</taxon>
        <taxon>malvids</taxon>
        <taxon>Malvales</taxon>
        <taxon>Malvaceae</taxon>
        <taxon>Malvoideae</taxon>
        <taxon>Hibiscus</taxon>
    </lineage>
</organism>
<dbReference type="PROSITE" id="PS51644">
    <property type="entry name" value="HTH_OST"/>
    <property type="match status" value="2"/>
</dbReference>
<dbReference type="InterPro" id="IPR025315">
    <property type="entry name" value="DUF4220"/>
</dbReference>
<dbReference type="Gene3D" id="3.40.50.1010">
    <property type="entry name" value="5'-nuclease"/>
    <property type="match status" value="1"/>
</dbReference>
<evidence type="ECO:0000259" key="3">
    <source>
        <dbReference type="PROSITE" id="PS51644"/>
    </source>
</evidence>
<feature type="region of interest" description="Disordered" evidence="1">
    <location>
        <begin position="850"/>
        <end position="912"/>
    </location>
</feature>
<feature type="compositionally biased region" description="Polar residues" evidence="1">
    <location>
        <begin position="853"/>
        <end position="867"/>
    </location>
</feature>
<dbReference type="Pfam" id="PF04578">
    <property type="entry name" value="DUF594"/>
    <property type="match status" value="1"/>
</dbReference>
<sequence length="1700" mass="192534">MNLKPFHLRTLFSSSSSPPFYSVSIFISHFSTSQTQPLHSHSSSWRHEEASRQVKVSVWWDFENCSPPVGFNAFKISHMITSAVRANGIKGPVQITAFGDISQLSRTNQEALSATGINLSHVPNGGKNSADRSLLVDLLCWVSQNPPPAHLFLISGDRDFASVLHRLRMNNYNVLLATSESAPGVLRSAASVMWNWNALLNGENLTGKHYNKPPDGPYGSWYGHYKVPLEDPFLVEQPACTPTEESSESCSDPMPRPVPKAVIKQIRQILNSNPKGISITDLRAELKKSNVVLDKDLYGYKRFSRFLLSMPHILRLQSERDGIFIIHGTTPKVGEPSKTSPCLSARPVCRTGDPLIVSSRTNGDDRAVDGALNEKSRLHHSPEVNAGDTPRKILETPPENGSRVKVNAETPREEVQQPLPVDQKIAEASNEQVPESLQDRMLEQDSASDVSFMRKVWKKWFGGNDYNPAEKDHNLPEKYDDSEDSHEKQNKNTLKKCTGVSSEREGMKDECEEKLREGPYPGTISSSSNDSSVDTKATDEASEHHSGKRSGLFNWIASWCKFRSSSNDSKTSSDQSHEKLNQTNTSSLKHEVFTQGSFWEDMEILIDSPRGSLFVTQSRTREEMAENLHKEGPLVLRSLGKTDLLHLVDLLISDKKWIEECPSQASPFKITKAVGRSPSLGHSHAANGLRSIFLRTSSQANMQTKHEGEKKLQNIPHSGVSSTIPDKKSSDRSRCEILSDCQNLVKEILKEHPEGYHMGNFRRLFLERYGYPLDVQRLGYRRLVCLLEKIPGIKIESCYIIPASMVPDNFGPETAVPNIRENTSHALGELPNDATRKGYDFDTMWDELGPVSKTDTTSNELQSVSGSKKQDTETKYPDYPSLSDDEFSDSERDTSTAELSGLEQKPGMDEEDSSLLQILDSWYSSKEGKDKPDSSENSEALVGCSEYDVGKPSDAAGEGMKTENCLEDNGKKQRVQKKYTFVAEPMENDKDKLINGILGSLKKSIATTLIYIEFKELALKKICAQIAKNFWGVWELRLLVVLSLLLQMFQVISGHFRQKYIGKKLPYIAITVWLVYLSADWMATLVLTTLLRGDLKLKNEFVVFWTPFILWHLGSPHNITAYSLEDNGLWLRHFFGFVFQVGEAFYIYAKFRSTSNFELNAMAIPIFVAGVIKYGERIWALRCASDKQLVNSFFSTPVNKIKEKKVRTGLSKKTIDGIFKNKGVVPEVDFLRQAYASYNVFQPLFTDIPFRLSREFHDNMVFMKSKSAEDAFKFVDVELGFVYDLFFTKNPIQYRNLKVSAALRGFCFGSAICSLIAFTFTAVVGRHKHSGIDVGVTYLLLVGAISLDVYSFFMHAISTWAMILLPIPRKKVHKMYARVVASRLKSIKAKSGIKLMAQHNLVKYCVVAKTSSFPGAMRLLDTGNLLQKYGYTKWIPVDPDLKKFIYDHLKKKRERCQDFTMDELEKSLNEKEDRVFKQKYKEMLAMDAKLEMSDDEFQSIFPKMDRTYFVRSIFLWHIATDLMFYDDRDNHRIGATDSLCNISKSLSDYMMYLTLVRPTMLCKGFSDVINREIYEEAQMEIFSKNRKQFTRRLLNFVDFHQSDFLKVGTLLEGASIAVKLQKLARVMRWDVDEKWEMISEVWMEMMSHAASRCSWTEHAQQLRHGGELLTHVALIMAHLGLSTKIGIDEDEDSDAPPFDA</sequence>
<proteinExistence type="predicted"/>
<feature type="domain" description="HTH OST-type" evidence="3">
    <location>
        <begin position="258"/>
        <end position="330"/>
    </location>
</feature>
<feature type="domain" description="HTH OST-type" evidence="3">
    <location>
        <begin position="737"/>
        <end position="821"/>
    </location>
</feature>
<dbReference type="PANTHER" id="PTHR31325">
    <property type="entry name" value="OS01G0798800 PROTEIN-RELATED"/>
    <property type="match status" value="1"/>
</dbReference>
<dbReference type="CDD" id="cd08824">
    <property type="entry name" value="LOTUS"/>
    <property type="match status" value="2"/>
</dbReference>
<evidence type="ECO:0000313" key="4">
    <source>
        <dbReference type="EMBL" id="KAK9039340.1"/>
    </source>
</evidence>